<proteinExistence type="predicted"/>
<accession>A0ABY1Z109</accession>
<protein>
    <submittedName>
        <fullName evidence="1">Uncharacterized protein</fullName>
    </submittedName>
</protein>
<comment type="caution">
    <text evidence="1">The sequence shown here is derived from an EMBL/GenBank/DDBJ whole genome shotgun (WGS) entry which is preliminary data.</text>
</comment>
<dbReference type="EMBL" id="QJUM01000054">
    <property type="protein sequence ID" value="TBU99002.1"/>
    <property type="molecule type" value="Genomic_DNA"/>
</dbReference>
<dbReference type="Proteomes" id="UP000291334">
    <property type="component" value="Unassembled WGS sequence"/>
</dbReference>
<reference evidence="1 2" key="1">
    <citation type="submission" date="2018-06" db="EMBL/GenBank/DDBJ databases">
        <title>Three novel Pseudomonas species isolated from symptomatic oak.</title>
        <authorList>
            <person name="Bueno-Gonzalez V."/>
            <person name="Brady C."/>
        </authorList>
    </citation>
    <scope>NUCLEOTIDE SEQUENCE [LARGE SCALE GENOMIC DNA]</scope>
    <source>
        <strain evidence="1 2">P26B</strain>
    </source>
</reference>
<dbReference type="Gene3D" id="2.180.10.10">
    <property type="entry name" value="RHS repeat-associated core"/>
    <property type="match status" value="1"/>
</dbReference>
<dbReference type="RefSeq" id="WP_131177976.1">
    <property type="nucleotide sequence ID" value="NZ_QJUM01000054.1"/>
</dbReference>
<keyword evidence="2" id="KW-1185">Reference proteome</keyword>
<name>A0ABY1Z109_9GAMM</name>
<evidence type="ECO:0000313" key="2">
    <source>
        <dbReference type="Proteomes" id="UP000291334"/>
    </source>
</evidence>
<gene>
    <name evidence="1" type="ORF">DNK34_24930</name>
</gene>
<organism evidence="1 2">
    <name type="scientific">Phytopseudomonas dryadis</name>
    <dbReference type="NCBI Taxonomy" id="2487520"/>
    <lineage>
        <taxon>Bacteria</taxon>
        <taxon>Pseudomonadati</taxon>
        <taxon>Pseudomonadota</taxon>
        <taxon>Gammaproteobacteria</taxon>
        <taxon>Pseudomonadales</taxon>
        <taxon>Pseudomonadaceae</taxon>
        <taxon>Phytopseudomonas</taxon>
    </lineage>
</organism>
<evidence type="ECO:0000313" key="1">
    <source>
        <dbReference type="EMBL" id="TBU99002.1"/>
    </source>
</evidence>
<sequence>MRVLQEQGGVRKVSCYDQAGLLLEEDLATNKRKEYIHAGGKLIAHGGSDGTLYYHNDHLSLPVAASNAQGALQWRAHFRPYGERQVASGSNVGSIGYTGHM</sequence>